<evidence type="ECO:0000256" key="5">
    <source>
        <dbReference type="ARBA" id="ARBA00023004"/>
    </source>
</evidence>
<keyword evidence="9" id="KW-1185">Reference proteome</keyword>
<evidence type="ECO:0000256" key="3">
    <source>
        <dbReference type="ARBA" id="ARBA00022723"/>
    </source>
</evidence>
<dbReference type="Proteomes" id="UP001595698">
    <property type="component" value="Unassembled WGS sequence"/>
</dbReference>
<keyword evidence="7" id="KW-0003">3Fe-4S</keyword>
<keyword evidence="4" id="KW-0249">Electron transport</keyword>
<evidence type="ECO:0000256" key="6">
    <source>
        <dbReference type="ARBA" id="ARBA00023014"/>
    </source>
</evidence>
<sequence>MKVKVDHMVCEANAVCTGLAPEVFELDDDDQLHVLLPEPPPEAQDRVRHAVRSCPKAALSIEGN</sequence>
<dbReference type="RefSeq" id="WP_352015137.1">
    <property type="nucleotide sequence ID" value="NZ_JBHSBC010000001.1"/>
</dbReference>
<evidence type="ECO:0000256" key="4">
    <source>
        <dbReference type="ARBA" id="ARBA00022982"/>
    </source>
</evidence>
<name>A0ABV8ETR7_9ACTN</name>
<reference evidence="9" key="1">
    <citation type="journal article" date="2019" name="Int. J. Syst. Evol. Microbiol.">
        <title>The Global Catalogue of Microorganisms (GCM) 10K type strain sequencing project: providing services to taxonomists for standard genome sequencing and annotation.</title>
        <authorList>
            <consortium name="The Broad Institute Genomics Platform"/>
            <consortium name="The Broad Institute Genome Sequencing Center for Infectious Disease"/>
            <person name="Wu L."/>
            <person name="Ma J."/>
        </authorList>
    </citation>
    <scope>NUCLEOTIDE SEQUENCE [LARGE SCALE GENOMIC DNA]</scope>
    <source>
        <strain evidence="9">TBRC 7912</strain>
    </source>
</reference>
<comment type="cofactor">
    <cofactor evidence="1">
        <name>[3Fe-4S] cluster</name>
        <dbReference type="ChEBI" id="CHEBI:21137"/>
    </cofactor>
</comment>
<gene>
    <name evidence="8" type="ORF">ACFOYY_03120</name>
</gene>
<evidence type="ECO:0000313" key="8">
    <source>
        <dbReference type="EMBL" id="MFC3979095.1"/>
    </source>
</evidence>
<evidence type="ECO:0000256" key="2">
    <source>
        <dbReference type="ARBA" id="ARBA00022448"/>
    </source>
</evidence>
<accession>A0ABV8ETR7</accession>
<evidence type="ECO:0000256" key="1">
    <source>
        <dbReference type="ARBA" id="ARBA00001927"/>
    </source>
</evidence>
<dbReference type="Gene3D" id="3.30.70.20">
    <property type="match status" value="1"/>
</dbReference>
<evidence type="ECO:0000313" key="9">
    <source>
        <dbReference type="Proteomes" id="UP001595698"/>
    </source>
</evidence>
<dbReference type="PANTHER" id="PTHR36923">
    <property type="entry name" value="FERREDOXIN"/>
    <property type="match status" value="1"/>
</dbReference>
<dbReference type="InterPro" id="IPR051269">
    <property type="entry name" value="Fe-S_cluster_ET"/>
</dbReference>
<dbReference type="Pfam" id="PF13370">
    <property type="entry name" value="Fer4_13"/>
    <property type="match status" value="1"/>
</dbReference>
<protein>
    <submittedName>
        <fullName evidence="8">Ferredoxin</fullName>
    </submittedName>
</protein>
<dbReference type="PANTHER" id="PTHR36923:SF3">
    <property type="entry name" value="FERREDOXIN"/>
    <property type="match status" value="1"/>
</dbReference>
<keyword evidence="2" id="KW-0813">Transport</keyword>
<keyword evidence="5" id="KW-0408">Iron</keyword>
<proteinExistence type="predicted"/>
<organism evidence="8 9">
    <name type="scientific">Streptosporangium jomthongense</name>
    <dbReference type="NCBI Taxonomy" id="1193683"/>
    <lineage>
        <taxon>Bacteria</taxon>
        <taxon>Bacillati</taxon>
        <taxon>Actinomycetota</taxon>
        <taxon>Actinomycetes</taxon>
        <taxon>Streptosporangiales</taxon>
        <taxon>Streptosporangiaceae</taxon>
        <taxon>Streptosporangium</taxon>
    </lineage>
</organism>
<evidence type="ECO:0000256" key="7">
    <source>
        <dbReference type="ARBA" id="ARBA00023291"/>
    </source>
</evidence>
<comment type="caution">
    <text evidence="8">The sequence shown here is derived from an EMBL/GenBank/DDBJ whole genome shotgun (WGS) entry which is preliminary data.</text>
</comment>
<dbReference type="EMBL" id="JBHSBC010000001">
    <property type="protein sequence ID" value="MFC3979095.1"/>
    <property type="molecule type" value="Genomic_DNA"/>
</dbReference>
<dbReference type="SUPFAM" id="SSF54862">
    <property type="entry name" value="4Fe-4S ferredoxins"/>
    <property type="match status" value="1"/>
</dbReference>
<keyword evidence="3" id="KW-0479">Metal-binding</keyword>
<keyword evidence="6" id="KW-0411">Iron-sulfur</keyword>